<evidence type="ECO:0000256" key="1">
    <source>
        <dbReference type="ARBA" id="ARBA00023015"/>
    </source>
</evidence>
<reference evidence="6" key="1">
    <citation type="submission" date="2018-11" db="EMBL/GenBank/DDBJ databases">
        <title>FDA dAtabase for Regulatory Grade micrObial Sequences (FDA-ARGOS): Supporting development and validation of Infectious Disease Dx tests.</title>
        <authorList>
            <person name="Goldberg B."/>
            <person name="Campos J."/>
            <person name="Tallon L."/>
            <person name="Sadzewicz L."/>
            <person name="Zhao X."/>
            <person name="Vavikolanu K."/>
            <person name="Mehta A."/>
            <person name="Aluvathingal J."/>
            <person name="Nadendla S."/>
            <person name="Geyer C."/>
            <person name="Nandy P."/>
            <person name="Yan Y."/>
            <person name="Sichtig H."/>
        </authorList>
    </citation>
    <scope>NUCLEOTIDE SEQUENCE [LARGE SCALE GENOMIC DNA]</scope>
    <source>
        <strain evidence="6">FDAARGOS_614</strain>
    </source>
</reference>
<evidence type="ECO:0000259" key="4">
    <source>
        <dbReference type="PROSITE" id="PS01124"/>
    </source>
</evidence>
<proteinExistence type="predicted"/>
<dbReference type="KEGG" id="cpau:EHF44_12395"/>
<dbReference type="EMBL" id="CP033969">
    <property type="protein sequence ID" value="AZG14168.1"/>
    <property type="molecule type" value="Genomic_DNA"/>
</dbReference>
<dbReference type="GO" id="GO:0043565">
    <property type="term" value="F:sequence-specific DNA binding"/>
    <property type="evidence" value="ECO:0007669"/>
    <property type="project" value="InterPro"/>
</dbReference>
<keyword evidence="3" id="KW-0804">Transcription</keyword>
<dbReference type="InterPro" id="IPR018060">
    <property type="entry name" value="HTH_AraC"/>
</dbReference>
<dbReference type="OrthoDB" id="8590374at2"/>
<dbReference type="PANTHER" id="PTHR47893:SF1">
    <property type="entry name" value="REGULATORY PROTEIN PCHR"/>
    <property type="match status" value="1"/>
</dbReference>
<dbReference type="Gene3D" id="1.10.10.60">
    <property type="entry name" value="Homeodomain-like"/>
    <property type="match status" value="1"/>
</dbReference>
<dbReference type="SMART" id="SM00342">
    <property type="entry name" value="HTH_ARAC"/>
    <property type="match status" value="1"/>
</dbReference>
<dbReference type="InterPro" id="IPR018062">
    <property type="entry name" value="HTH_AraC-typ_CS"/>
</dbReference>
<keyword evidence="2" id="KW-0238">DNA-binding</keyword>
<organism evidence="5 6">
    <name type="scientific">Cupriavidus pauculus</name>
    <dbReference type="NCBI Taxonomy" id="82633"/>
    <lineage>
        <taxon>Bacteria</taxon>
        <taxon>Pseudomonadati</taxon>
        <taxon>Pseudomonadota</taxon>
        <taxon>Betaproteobacteria</taxon>
        <taxon>Burkholderiales</taxon>
        <taxon>Burkholderiaceae</taxon>
        <taxon>Cupriavidus</taxon>
    </lineage>
</organism>
<dbReference type="Proteomes" id="UP000270411">
    <property type="component" value="Chromosome 1"/>
</dbReference>
<evidence type="ECO:0000313" key="5">
    <source>
        <dbReference type="EMBL" id="AZG14168.1"/>
    </source>
</evidence>
<gene>
    <name evidence="5" type="ORF">EHF44_12395</name>
</gene>
<keyword evidence="1" id="KW-0805">Transcription regulation</keyword>
<name>A0A3G8H140_9BURK</name>
<dbReference type="Pfam" id="PF12833">
    <property type="entry name" value="HTH_18"/>
    <property type="match status" value="1"/>
</dbReference>
<evidence type="ECO:0000313" key="6">
    <source>
        <dbReference type="Proteomes" id="UP000270411"/>
    </source>
</evidence>
<evidence type="ECO:0000256" key="2">
    <source>
        <dbReference type="ARBA" id="ARBA00023125"/>
    </source>
</evidence>
<accession>A0A3G8H140</accession>
<dbReference type="PANTHER" id="PTHR47893">
    <property type="entry name" value="REGULATORY PROTEIN PCHR"/>
    <property type="match status" value="1"/>
</dbReference>
<dbReference type="AlphaFoldDB" id="A0A3G8H140"/>
<dbReference type="InterPro" id="IPR053142">
    <property type="entry name" value="PchR_regulatory_protein"/>
</dbReference>
<dbReference type="SUPFAM" id="SSF46689">
    <property type="entry name" value="Homeodomain-like"/>
    <property type="match status" value="2"/>
</dbReference>
<dbReference type="PROSITE" id="PS01124">
    <property type="entry name" value="HTH_ARAC_FAMILY_2"/>
    <property type="match status" value="1"/>
</dbReference>
<dbReference type="PRINTS" id="PR00032">
    <property type="entry name" value="HTHARAC"/>
</dbReference>
<dbReference type="PROSITE" id="PS00041">
    <property type="entry name" value="HTH_ARAC_FAMILY_1"/>
    <property type="match status" value="1"/>
</dbReference>
<dbReference type="InterPro" id="IPR009057">
    <property type="entry name" value="Homeodomain-like_sf"/>
</dbReference>
<evidence type="ECO:0000256" key="3">
    <source>
        <dbReference type="ARBA" id="ARBA00023163"/>
    </source>
</evidence>
<dbReference type="GO" id="GO:0003700">
    <property type="term" value="F:DNA-binding transcription factor activity"/>
    <property type="evidence" value="ECO:0007669"/>
    <property type="project" value="InterPro"/>
</dbReference>
<dbReference type="InterPro" id="IPR020449">
    <property type="entry name" value="Tscrpt_reg_AraC-type_HTH"/>
</dbReference>
<feature type="domain" description="HTH araC/xylS-type" evidence="4">
    <location>
        <begin position="239"/>
        <end position="337"/>
    </location>
</feature>
<sequence>MRANPLPFPPASRAGDGPSEVAWSALGADLRVAVVDGTLAGHERRESAFGSHVALALMVEGAGHFQMEGHAQTCPYRDGCCYLSCAWEGGRGVDLFTGHSPRRVVLLQYRTDWLSLFDRTGPAAPPGGLVHSHPWRQAWVLRMPMPPALRNLAHDLLANGAPRHPLDRLRTKSRALGALATLAEWAEGGADADAPALLQPGVESEACGADCVPGQVCEGDDRRGSSDRPLTGRQRRQLCAARHHIHANCLEPLTVGGVARAVGLGEAALRNGFRALFGCTVYDYVLERRLAEAARLLRENGLSVAEVAWRSGFSHASHLSRHFRRRYGMSPGDYRSR</sequence>
<protein>
    <submittedName>
        <fullName evidence="5">AraC family transcriptional regulator</fullName>
    </submittedName>
</protein>